<feature type="compositionally biased region" description="Polar residues" evidence="2">
    <location>
        <begin position="25"/>
        <end position="35"/>
    </location>
</feature>
<dbReference type="KEGG" id="cput:CONPUDRAFT_136957"/>
<dbReference type="AlphaFoldDB" id="A0A5M3MTI1"/>
<feature type="compositionally biased region" description="Low complexity" evidence="2">
    <location>
        <begin position="57"/>
        <end position="72"/>
    </location>
</feature>
<keyword evidence="4" id="KW-1185">Reference proteome</keyword>
<accession>A0A5M3MTI1</accession>
<dbReference type="EMBL" id="JH711577">
    <property type="protein sequence ID" value="EIW82463.1"/>
    <property type="molecule type" value="Genomic_DNA"/>
</dbReference>
<reference evidence="4" key="1">
    <citation type="journal article" date="2012" name="Science">
        <title>The Paleozoic origin of enzymatic lignin decomposition reconstructed from 31 fungal genomes.</title>
        <authorList>
            <person name="Floudas D."/>
            <person name="Binder M."/>
            <person name="Riley R."/>
            <person name="Barry K."/>
            <person name="Blanchette R.A."/>
            <person name="Henrissat B."/>
            <person name="Martinez A.T."/>
            <person name="Otillar R."/>
            <person name="Spatafora J.W."/>
            <person name="Yadav J.S."/>
            <person name="Aerts A."/>
            <person name="Benoit I."/>
            <person name="Boyd A."/>
            <person name="Carlson A."/>
            <person name="Copeland A."/>
            <person name="Coutinho P.M."/>
            <person name="de Vries R.P."/>
            <person name="Ferreira P."/>
            <person name="Findley K."/>
            <person name="Foster B."/>
            <person name="Gaskell J."/>
            <person name="Glotzer D."/>
            <person name="Gorecki P."/>
            <person name="Heitman J."/>
            <person name="Hesse C."/>
            <person name="Hori C."/>
            <person name="Igarashi K."/>
            <person name="Jurgens J.A."/>
            <person name="Kallen N."/>
            <person name="Kersten P."/>
            <person name="Kohler A."/>
            <person name="Kuees U."/>
            <person name="Kumar T.K.A."/>
            <person name="Kuo A."/>
            <person name="LaButti K."/>
            <person name="Larrondo L.F."/>
            <person name="Lindquist E."/>
            <person name="Ling A."/>
            <person name="Lombard V."/>
            <person name="Lucas S."/>
            <person name="Lundell T."/>
            <person name="Martin R."/>
            <person name="McLaughlin D.J."/>
            <person name="Morgenstern I."/>
            <person name="Morin E."/>
            <person name="Murat C."/>
            <person name="Nagy L.G."/>
            <person name="Nolan M."/>
            <person name="Ohm R.A."/>
            <person name="Patyshakuliyeva A."/>
            <person name="Rokas A."/>
            <person name="Ruiz-Duenas F.J."/>
            <person name="Sabat G."/>
            <person name="Salamov A."/>
            <person name="Samejima M."/>
            <person name="Schmutz J."/>
            <person name="Slot J.C."/>
            <person name="St John F."/>
            <person name="Stenlid J."/>
            <person name="Sun H."/>
            <person name="Sun S."/>
            <person name="Syed K."/>
            <person name="Tsang A."/>
            <person name="Wiebenga A."/>
            <person name="Young D."/>
            <person name="Pisabarro A."/>
            <person name="Eastwood D.C."/>
            <person name="Martin F."/>
            <person name="Cullen D."/>
            <person name="Grigoriev I.V."/>
            <person name="Hibbett D.S."/>
        </authorList>
    </citation>
    <scope>NUCLEOTIDE SEQUENCE [LARGE SCALE GENOMIC DNA]</scope>
    <source>
        <strain evidence="4">RWD-64-598 SS2</strain>
    </source>
</reference>
<comment type="similarity">
    <text evidence="1">Belongs to the gonadal family.</text>
</comment>
<dbReference type="Proteomes" id="UP000053558">
    <property type="component" value="Unassembled WGS sequence"/>
</dbReference>
<dbReference type="Pfam" id="PF07324">
    <property type="entry name" value="DGCR6"/>
    <property type="match status" value="1"/>
</dbReference>
<proteinExistence type="inferred from homology"/>
<evidence type="ECO:0000313" key="3">
    <source>
        <dbReference type="EMBL" id="EIW82463.1"/>
    </source>
</evidence>
<feature type="region of interest" description="Disordered" evidence="2">
    <location>
        <begin position="25"/>
        <end position="99"/>
    </location>
</feature>
<name>A0A5M3MTI1_CONPW</name>
<gene>
    <name evidence="3" type="ORF">CONPUDRAFT_136957</name>
</gene>
<protein>
    <submittedName>
        <fullName evidence="3">Uncharacterized protein</fullName>
    </submittedName>
</protein>
<evidence type="ECO:0000313" key="4">
    <source>
        <dbReference type="Proteomes" id="UP000053558"/>
    </source>
</evidence>
<dbReference type="InterPro" id="IPR010849">
    <property type="entry name" value="Gonadal"/>
</dbReference>
<comment type="caution">
    <text evidence="3">The sequence shown here is derived from an EMBL/GenBank/DDBJ whole genome shotgun (WGS) entry which is preliminary data.</text>
</comment>
<feature type="compositionally biased region" description="Low complexity" evidence="2">
    <location>
        <begin position="41"/>
        <end position="50"/>
    </location>
</feature>
<evidence type="ECO:0000256" key="1">
    <source>
        <dbReference type="ARBA" id="ARBA00005939"/>
    </source>
</evidence>
<sequence>MNSDTNDINDATKVRTLLEQLRSSEAWQATIANPTQPKPPSSCSSEAPSSATRGQESVSSHSSTSPIPSVASLLSQLTSTDSRHHASTSAPFSASADVPSGWPSLDAEASFHPYIPPATVDRGSQGDVKTLTFQQALPILTKLGEDPAFILSLKQLKEKQNQLERRLWDERQAIEKKYQDKVAVTQRKTELIGGGGVSKHDAEMLNSAYRMELKRFEEERIVNAWDSLVAEQQFTLEAAGVPTIFGTDSKTELEKQRNVMQVLDALIG</sequence>
<evidence type="ECO:0000256" key="2">
    <source>
        <dbReference type="SAM" id="MobiDB-lite"/>
    </source>
</evidence>
<organism evidence="3 4">
    <name type="scientific">Coniophora puteana (strain RWD-64-598)</name>
    <name type="common">Brown rot fungus</name>
    <dbReference type="NCBI Taxonomy" id="741705"/>
    <lineage>
        <taxon>Eukaryota</taxon>
        <taxon>Fungi</taxon>
        <taxon>Dikarya</taxon>
        <taxon>Basidiomycota</taxon>
        <taxon>Agaricomycotina</taxon>
        <taxon>Agaricomycetes</taxon>
        <taxon>Agaricomycetidae</taxon>
        <taxon>Boletales</taxon>
        <taxon>Coniophorineae</taxon>
        <taxon>Coniophoraceae</taxon>
        <taxon>Coniophora</taxon>
    </lineage>
</organism>
<dbReference type="GeneID" id="19200966"/>
<dbReference type="OMA" id="VPAMYAT"/>
<dbReference type="OrthoDB" id="21617at2759"/>
<dbReference type="RefSeq" id="XP_007768116.1">
    <property type="nucleotide sequence ID" value="XM_007769926.1"/>
</dbReference>